<dbReference type="InterPro" id="IPR005299">
    <property type="entry name" value="MeTrfase_7"/>
</dbReference>
<gene>
    <name evidence="1" type="ORF">BDK51DRAFT_36598</name>
</gene>
<protein>
    <submittedName>
        <fullName evidence="1">S-adenosyl-L-methionine-dependent methyltransferase</fullName>
    </submittedName>
</protein>
<dbReference type="SUPFAM" id="SSF53335">
    <property type="entry name" value="S-adenosyl-L-methionine-dependent methyltransferases"/>
    <property type="match status" value="1"/>
</dbReference>
<dbReference type="EMBL" id="KZ999998">
    <property type="protein sequence ID" value="RKO84533.1"/>
    <property type="molecule type" value="Genomic_DNA"/>
</dbReference>
<keyword evidence="1" id="KW-0489">Methyltransferase</keyword>
<dbReference type="AlphaFoldDB" id="A0A4P9W0B1"/>
<reference evidence="2" key="1">
    <citation type="journal article" date="2018" name="Nat. Microbiol.">
        <title>Leveraging single-cell genomics to expand the fungal tree of life.</title>
        <authorList>
            <person name="Ahrendt S.R."/>
            <person name="Quandt C.A."/>
            <person name="Ciobanu D."/>
            <person name="Clum A."/>
            <person name="Salamov A."/>
            <person name="Andreopoulos B."/>
            <person name="Cheng J.F."/>
            <person name="Woyke T."/>
            <person name="Pelin A."/>
            <person name="Henrissat B."/>
            <person name="Reynolds N.K."/>
            <person name="Benny G.L."/>
            <person name="Smith M.E."/>
            <person name="James T.Y."/>
            <person name="Grigoriev I.V."/>
        </authorList>
    </citation>
    <scope>NUCLEOTIDE SEQUENCE [LARGE SCALE GENOMIC DNA]</scope>
</reference>
<dbReference type="GO" id="GO:0008168">
    <property type="term" value="F:methyltransferase activity"/>
    <property type="evidence" value="ECO:0007669"/>
    <property type="project" value="UniProtKB-KW"/>
</dbReference>
<keyword evidence="1" id="KW-0808">Transferase</keyword>
<feature type="non-terminal residue" evidence="1">
    <location>
        <position position="287"/>
    </location>
</feature>
<accession>A0A4P9W0B1</accession>
<dbReference type="Gene3D" id="3.40.50.150">
    <property type="entry name" value="Vaccinia Virus protein VP39"/>
    <property type="match status" value="1"/>
</dbReference>
<organism evidence="1 2">
    <name type="scientific">Blyttiomyces helicus</name>
    <dbReference type="NCBI Taxonomy" id="388810"/>
    <lineage>
        <taxon>Eukaryota</taxon>
        <taxon>Fungi</taxon>
        <taxon>Fungi incertae sedis</taxon>
        <taxon>Chytridiomycota</taxon>
        <taxon>Chytridiomycota incertae sedis</taxon>
        <taxon>Chytridiomycetes</taxon>
        <taxon>Chytridiomycetes incertae sedis</taxon>
        <taxon>Blyttiomyces</taxon>
    </lineage>
</organism>
<sequence>MASALGQAHVPFGADGSGLYSLATLGCFDVILACRTDVLTSLPSRIHGVFRIADYGPADGGTSLALFNEVIDAALANGASTITISYIDQPNNDWKSLFFHAGGQRRIGDIPPLSDHPNVFYAAIGRSFHTQCVPPASLDLAISFTAMHWLSRKPCDISTGVHATQASVARERDAFAAQAAADWDAILVARAAELVLGGRFVVANFTVSPDGEWLGHTAEVPECMFMTFDAIWGEMCREGRIGEEERLRATFINYYRSEEELIAPFRAGGAAFGAGLRVVSCRFLKTP</sequence>
<dbReference type="GO" id="GO:0032259">
    <property type="term" value="P:methylation"/>
    <property type="evidence" value="ECO:0007669"/>
    <property type="project" value="UniProtKB-KW"/>
</dbReference>
<dbReference type="PANTHER" id="PTHR31009">
    <property type="entry name" value="S-ADENOSYL-L-METHIONINE:CARBOXYL METHYLTRANSFERASE FAMILY PROTEIN"/>
    <property type="match status" value="1"/>
</dbReference>
<name>A0A4P9W0B1_9FUNG</name>
<keyword evidence="2" id="KW-1185">Reference proteome</keyword>
<evidence type="ECO:0000313" key="2">
    <source>
        <dbReference type="Proteomes" id="UP000269721"/>
    </source>
</evidence>
<dbReference type="Proteomes" id="UP000269721">
    <property type="component" value="Unassembled WGS sequence"/>
</dbReference>
<dbReference type="OrthoDB" id="566490at2759"/>
<dbReference type="InterPro" id="IPR029063">
    <property type="entry name" value="SAM-dependent_MTases_sf"/>
</dbReference>
<evidence type="ECO:0000313" key="1">
    <source>
        <dbReference type="EMBL" id="RKO84533.1"/>
    </source>
</evidence>
<proteinExistence type="predicted"/>
<dbReference type="Pfam" id="PF03492">
    <property type="entry name" value="Methyltransf_7"/>
    <property type="match status" value="1"/>
</dbReference>